<evidence type="ECO:0000259" key="2">
    <source>
        <dbReference type="Pfam" id="PF00487"/>
    </source>
</evidence>
<dbReference type="WBParaSite" id="GPUH_0000529201-mRNA-1">
    <property type="protein sequence ID" value="GPUH_0000529201-mRNA-1"/>
    <property type="gene ID" value="GPUH_0000529201"/>
</dbReference>
<proteinExistence type="predicted"/>
<organism evidence="5">
    <name type="scientific">Gongylonema pulchrum</name>
    <dbReference type="NCBI Taxonomy" id="637853"/>
    <lineage>
        <taxon>Eukaryota</taxon>
        <taxon>Metazoa</taxon>
        <taxon>Ecdysozoa</taxon>
        <taxon>Nematoda</taxon>
        <taxon>Chromadorea</taxon>
        <taxon>Rhabditida</taxon>
        <taxon>Spirurina</taxon>
        <taxon>Spiruromorpha</taxon>
        <taxon>Spiruroidea</taxon>
        <taxon>Gongylonematidae</taxon>
        <taxon>Gongylonema</taxon>
    </lineage>
</organism>
<dbReference type="GO" id="GO:0006629">
    <property type="term" value="P:lipid metabolic process"/>
    <property type="evidence" value="ECO:0007669"/>
    <property type="project" value="InterPro"/>
</dbReference>
<reference evidence="3 4" key="2">
    <citation type="submission" date="2018-11" db="EMBL/GenBank/DDBJ databases">
        <authorList>
            <consortium name="Pathogen Informatics"/>
        </authorList>
    </citation>
    <scope>NUCLEOTIDE SEQUENCE [LARGE SCALE GENOMIC DNA]</scope>
</reference>
<dbReference type="InterPro" id="IPR005804">
    <property type="entry name" value="FA_desaturase_dom"/>
</dbReference>
<evidence type="ECO:0000313" key="5">
    <source>
        <dbReference type="WBParaSite" id="GPUH_0000529201-mRNA-1"/>
    </source>
</evidence>
<protein>
    <submittedName>
        <fullName evidence="5">FA_desaturase domain-containing protein</fullName>
    </submittedName>
</protein>
<feature type="transmembrane region" description="Helical" evidence="1">
    <location>
        <begin position="57"/>
        <end position="76"/>
    </location>
</feature>
<feature type="transmembrane region" description="Helical" evidence="1">
    <location>
        <begin position="31"/>
        <end position="51"/>
    </location>
</feature>
<dbReference type="GO" id="GO:0016491">
    <property type="term" value="F:oxidoreductase activity"/>
    <property type="evidence" value="ECO:0007669"/>
    <property type="project" value="InterPro"/>
</dbReference>
<dbReference type="InterPro" id="IPR012171">
    <property type="entry name" value="Fatty_acid_desaturase"/>
</dbReference>
<keyword evidence="1" id="KW-1133">Transmembrane helix</keyword>
<dbReference type="PANTHER" id="PTHR32100">
    <property type="entry name" value="OMEGA-6 FATTY ACID DESATURASE, CHLOROPLASTIC"/>
    <property type="match status" value="1"/>
</dbReference>
<dbReference type="OrthoDB" id="1461976at2759"/>
<dbReference type="EMBL" id="UYRT01010984">
    <property type="protein sequence ID" value="VDK50057.1"/>
    <property type="molecule type" value="Genomic_DNA"/>
</dbReference>
<keyword evidence="1" id="KW-0812">Transmembrane</keyword>
<keyword evidence="4" id="KW-1185">Reference proteome</keyword>
<evidence type="ECO:0000313" key="3">
    <source>
        <dbReference type="EMBL" id="VDK50057.1"/>
    </source>
</evidence>
<evidence type="ECO:0000313" key="4">
    <source>
        <dbReference type="Proteomes" id="UP000271098"/>
    </source>
</evidence>
<name>A0A183D994_9BILA</name>
<sequence>MLQSKPKLPTFEEIRRAVPPICFEKSLTKSLAFLVLDCLILFGLYKVVAVFESSGIFGLFVWYCLVGMFGSSLFVIGHDCGHGTFSEYVWVNDFFGHIAHAPLLAPYWPWQKSHRQHHQYTSHIDKDMVCS</sequence>
<reference evidence="5" key="1">
    <citation type="submission" date="2016-06" db="UniProtKB">
        <authorList>
            <consortium name="WormBaseParasite"/>
        </authorList>
    </citation>
    <scope>IDENTIFICATION</scope>
</reference>
<dbReference type="AlphaFoldDB" id="A0A183D994"/>
<evidence type="ECO:0000256" key="1">
    <source>
        <dbReference type="SAM" id="Phobius"/>
    </source>
</evidence>
<gene>
    <name evidence="3" type="ORF">GPUH_LOCUS5284</name>
</gene>
<dbReference type="Proteomes" id="UP000271098">
    <property type="component" value="Unassembled WGS sequence"/>
</dbReference>
<feature type="domain" description="Fatty acid desaturase" evidence="2">
    <location>
        <begin position="59"/>
        <end position="128"/>
    </location>
</feature>
<dbReference type="Pfam" id="PF00487">
    <property type="entry name" value="FA_desaturase"/>
    <property type="match status" value="1"/>
</dbReference>
<keyword evidence="1" id="KW-0472">Membrane</keyword>
<accession>A0A183D994</accession>